<evidence type="ECO:0000313" key="1">
    <source>
        <dbReference type="EMBL" id="QKN84670.1"/>
    </source>
</evidence>
<accession>A0A6M9Z1L1</accession>
<dbReference type="EMBL" id="MT448617">
    <property type="protein sequence ID" value="QKN84670.1"/>
    <property type="molecule type" value="Genomic_DNA"/>
</dbReference>
<protein>
    <submittedName>
        <fullName evidence="1">Uncharacterized protein</fullName>
    </submittedName>
</protein>
<evidence type="ECO:0000313" key="2">
    <source>
        <dbReference type="EMBL" id="QKN84851.1"/>
    </source>
</evidence>
<dbReference type="Proteomes" id="UP000509572">
    <property type="component" value="Segment"/>
</dbReference>
<gene>
    <name evidence="2" type="ORF">RIVER4_212</name>
    <name evidence="1" type="ORF">RIVER4_8</name>
</gene>
<sequence>MKNVKAVTTRLELPVKSIKQVGRVIILEVRLMGEDKVIYFDENDSEITVVNTLDWATTKIMKEAFGE</sequence>
<dbReference type="EMBL" id="MT448617">
    <property type="protein sequence ID" value="QKN84851.1"/>
    <property type="molecule type" value="Genomic_DNA"/>
</dbReference>
<name>A0A6M9Z1L1_9CAUD</name>
<organism evidence="1 3">
    <name type="scientific">Vibrio phage River4</name>
    <dbReference type="NCBI Taxonomy" id="2736288"/>
    <lineage>
        <taxon>Viruses</taxon>
        <taxon>Duplodnaviria</taxon>
        <taxon>Heunggongvirae</taxon>
        <taxon>Uroviricota</taxon>
        <taxon>Caudoviricetes</taxon>
        <taxon>Demerecviridae</taxon>
        <taxon>Ermolyevavirinae</taxon>
        <taxon>Thalassavirus</taxon>
        <taxon>Thalassavirus river4</taxon>
    </lineage>
</organism>
<proteinExistence type="predicted"/>
<evidence type="ECO:0000313" key="3">
    <source>
        <dbReference type="Proteomes" id="UP000509572"/>
    </source>
</evidence>
<keyword evidence="3" id="KW-1185">Reference proteome</keyword>
<reference evidence="1 3" key="1">
    <citation type="submission" date="2020-05" db="EMBL/GenBank/DDBJ databases">
        <authorList>
            <person name="Brown Z."/>
            <person name="Glynn A."/>
            <person name="Broussard G.W."/>
        </authorList>
    </citation>
    <scope>NUCLEOTIDE SEQUENCE [LARGE SCALE GENOMIC DNA]</scope>
</reference>